<accession>A0A1H4EVY1</accession>
<evidence type="ECO:0000313" key="3">
    <source>
        <dbReference type="EMBL" id="SEA88402.1"/>
    </source>
</evidence>
<feature type="domain" description="Haem-binding" evidence="2">
    <location>
        <begin position="15"/>
        <end position="146"/>
    </location>
</feature>
<dbReference type="Proteomes" id="UP000199656">
    <property type="component" value="Unassembled WGS sequence"/>
</dbReference>
<dbReference type="RefSeq" id="WP_089763650.1">
    <property type="nucleotide sequence ID" value="NZ_BKAT01000033.1"/>
</dbReference>
<dbReference type="Gene3D" id="3.50.70.20">
    <property type="entry name" value="Cytochrome P460"/>
    <property type="match status" value="1"/>
</dbReference>
<evidence type="ECO:0000259" key="2">
    <source>
        <dbReference type="SMART" id="SM01235"/>
    </source>
</evidence>
<gene>
    <name evidence="3" type="ORF">SAMN05660909_03953</name>
</gene>
<name>A0A1H4EVY1_9BACT</name>
<dbReference type="InterPro" id="IPR025992">
    <property type="entry name" value="Haem-bd"/>
</dbReference>
<evidence type="ECO:0000313" key="4">
    <source>
        <dbReference type="Proteomes" id="UP000199656"/>
    </source>
</evidence>
<dbReference type="Pfam" id="PF16694">
    <property type="entry name" value="Cytochrome_P460"/>
    <property type="match status" value="1"/>
</dbReference>
<reference evidence="4" key="1">
    <citation type="submission" date="2016-10" db="EMBL/GenBank/DDBJ databases">
        <authorList>
            <person name="Varghese N."/>
            <person name="Submissions S."/>
        </authorList>
    </citation>
    <scope>NUCLEOTIDE SEQUENCE [LARGE SCALE GENOMIC DNA]</scope>
    <source>
        <strain evidence="4">DSM 23920</strain>
    </source>
</reference>
<protein>
    <submittedName>
        <fullName evidence="3">Cytochrome P460</fullName>
    </submittedName>
</protein>
<keyword evidence="4" id="KW-1185">Reference proteome</keyword>
<evidence type="ECO:0000256" key="1">
    <source>
        <dbReference type="SAM" id="SignalP"/>
    </source>
</evidence>
<keyword evidence="1" id="KW-0732">Signal</keyword>
<dbReference type="CDD" id="cd20753">
    <property type="entry name" value="cyt_P460_Mc-like"/>
    <property type="match status" value="1"/>
</dbReference>
<dbReference type="Pfam" id="PF14376">
    <property type="entry name" value="Haem_bd"/>
    <property type="match status" value="1"/>
</dbReference>
<dbReference type="InterPro" id="IPR038142">
    <property type="entry name" value="Cytochrome_P460_sp"/>
</dbReference>
<feature type="signal peptide" evidence="1">
    <location>
        <begin position="1"/>
        <end position="23"/>
    </location>
</feature>
<organism evidence="3 4">
    <name type="scientific">Chitinophaga terrae</name>
    <name type="common">ex Kim and Jung 2007</name>
    <dbReference type="NCBI Taxonomy" id="408074"/>
    <lineage>
        <taxon>Bacteria</taxon>
        <taxon>Pseudomonadati</taxon>
        <taxon>Bacteroidota</taxon>
        <taxon>Chitinophagia</taxon>
        <taxon>Chitinophagales</taxon>
        <taxon>Chitinophagaceae</taxon>
        <taxon>Chitinophaga</taxon>
    </lineage>
</organism>
<dbReference type="InterPro" id="IPR032033">
    <property type="entry name" value="Cytochrome_P460"/>
</dbReference>
<proteinExistence type="predicted"/>
<dbReference type="SMART" id="SM01235">
    <property type="entry name" value="Haem_bd"/>
    <property type="match status" value="1"/>
</dbReference>
<dbReference type="OrthoDB" id="196738at2"/>
<dbReference type="EMBL" id="FNRL01000020">
    <property type="protein sequence ID" value="SEA88402.1"/>
    <property type="molecule type" value="Genomic_DNA"/>
</dbReference>
<dbReference type="STRING" id="408074.SAMN05660909_03953"/>
<feature type="chain" id="PRO_5011633488" evidence="1">
    <location>
        <begin position="24"/>
        <end position="315"/>
    </location>
</feature>
<dbReference type="AlphaFoldDB" id="A0A1H4EVY1"/>
<sequence>MRLNKKTKIVVALLLLAFLAAQFYRPTIAVEKPDEKRLAHFSPEVDAILRRACFDCHSNQTALRWFDKITPANWLVADHIAKGRAVLNFSTWNDMAKPDRNAKLWEAVNQAIQGAMPLKSYALVHGAARLSVNDIQVLKNYVKELAPKQEADTAKEAALASQYASLVEEKARPDTLPADVNGIAYIPEYKDWTPISTTQRVDNGTIRIIFGNEVAVKAIREHHTNPWPNGTIIAKVAWDQLTDKQGNITTGAFKQVEYMIKDDSKYKATAGWAWARFKTPALVPYGKTSTFTMECVNCHRPMKDNDFVFTAPIQH</sequence>